<reference evidence="2" key="2">
    <citation type="submission" date="2020-05" db="UniProtKB">
        <authorList>
            <consortium name="EnsemblMetazoa"/>
        </authorList>
    </citation>
    <scope>IDENTIFICATION</scope>
    <source>
        <strain evidence="2">A-37</strain>
    </source>
</reference>
<feature type="region of interest" description="Disordered" evidence="1">
    <location>
        <begin position="1"/>
        <end position="23"/>
    </location>
</feature>
<organism evidence="2 3">
    <name type="scientific">Anopheles culicifacies</name>
    <dbReference type="NCBI Taxonomy" id="139723"/>
    <lineage>
        <taxon>Eukaryota</taxon>
        <taxon>Metazoa</taxon>
        <taxon>Ecdysozoa</taxon>
        <taxon>Arthropoda</taxon>
        <taxon>Hexapoda</taxon>
        <taxon>Insecta</taxon>
        <taxon>Pterygota</taxon>
        <taxon>Neoptera</taxon>
        <taxon>Endopterygota</taxon>
        <taxon>Diptera</taxon>
        <taxon>Nematocera</taxon>
        <taxon>Culicoidea</taxon>
        <taxon>Culicidae</taxon>
        <taxon>Anophelinae</taxon>
        <taxon>Anopheles</taxon>
        <taxon>culicifacies species complex</taxon>
    </lineage>
</organism>
<evidence type="ECO:0000313" key="3">
    <source>
        <dbReference type="Proteomes" id="UP000075883"/>
    </source>
</evidence>
<evidence type="ECO:0000256" key="1">
    <source>
        <dbReference type="SAM" id="MobiDB-lite"/>
    </source>
</evidence>
<reference evidence="3" key="1">
    <citation type="submission" date="2013-09" db="EMBL/GenBank/DDBJ databases">
        <title>The Genome Sequence of Anopheles culicifacies species A.</title>
        <authorList>
            <consortium name="The Broad Institute Genomics Platform"/>
            <person name="Neafsey D.E."/>
            <person name="Besansky N."/>
            <person name="Howell P."/>
            <person name="Walton C."/>
            <person name="Young S.K."/>
            <person name="Zeng Q."/>
            <person name="Gargeya S."/>
            <person name="Fitzgerald M."/>
            <person name="Haas B."/>
            <person name="Abouelleil A."/>
            <person name="Allen A.W."/>
            <person name="Alvarado L."/>
            <person name="Arachchi H.M."/>
            <person name="Berlin A.M."/>
            <person name="Chapman S.B."/>
            <person name="Gainer-Dewar J."/>
            <person name="Goldberg J."/>
            <person name="Griggs A."/>
            <person name="Gujja S."/>
            <person name="Hansen M."/>
            <person name="Howarth C."/>
            <person name="Imamovic A."/>
            <person name="Ireland A."/>
            <person name="Larimer J."/>
            <person name="McCowan C."/>
            <person name="Murphy C."/>
            <person name="Pearson M."/>
            <person name="Poon T.W."/>
            <person name="Priest M."/>
            <person name="Roberts A."/>
            <person name="Saif S."/>
            <person name="Shea T."/>
            <person name="Sisk P."/>
            <person name="Sykes S."/>
            <person name="Wortman J."/>
            <person name="Nusbaum C."/>
            <person name="Birren B."/>
        </authorList>
    </citation>
    <scope>NUCLEOTIDE SEQUENCE [LARGE SCALE GENOMIC DNA]</scope>
    <source>
        <strain evidence="3">A-37</strain>
    </source>
</reference>
<dbReference type="EMBL" id="AXCM01005577">
    <property type="status" value="NOT_ANNOTATED_CDS"/>
    <property type="molecule type" value="Genomic_DNA"/>
</dbReference>
<dbReference type="AlphaFoldDB" id="A0A182M3Z5"/>
<dbReference type="EMBL" id="AXCM01005578">
    <property type="status" value="NOT_ANNOTATED_CDS"/>
    <property type="molecule type" value="Genomic_DNA"/>
</dbReference>
<keyword evidence="3" id="KW-1185">Reference proteome</keyword>
<dbReference type="Proteomes" id="UP000075883">
    <property type="component" value="Unassembled WGS sequence"/>
</dbReference>
<dbReference type="VEuPathDB" id="VectorBase:ACUA008883"/>
<proteinExistence type="predicted"/>
<dbReference type="EnsemblMetazoa" id="ACUA008883-RA">
    <property type="protein sequence ID" value="ACUA008883-PA"/>
    <property type="gene ID" value="ACUA008883"/>
</dbReference>
<sequence>MKLMNDGGENLRNRALGEVGGQTAHQKRRASVFQLLRAMWPLAKDSFGLADFKMVPWYILLRYHRSPSSPARAMRIMTDAKNDNDDSDGNHGRPWWDASPRRCLPLPSAERNFAYCQCFNSRLHRNIPGISGAKGERTSTYYSYDATSYRAAATKTIVNSGQRVNKTLFDKFHRPETITGTKSGSEAEEIPAPVFERAGSWFESHSDRFPVRKTNGLTCCGYLKVTKAREMAGQDLPRL</sequence>
<accession>A0A182M3Z5</accession>
<evidence type="ECO:0000313" key="2">
    <source>
        <dbReference type="EnsemblMetazoa" id="ACUA008883-PA"/>
    </source>
</evidence>
<name>A0A182M3Z5_9DIPT</name>
<protein>
    <submittedName>
        <fullName evidence="2">Uncharacterized protein</fullName>
    </submittedName>
</protein>